<evidence type="ECO:0000313" key="2">
    <source>
        <dbReference type="Proteomes" id="UP000610594"/>
    </source>
</evidence>
<sequence>MLSQIDWARPWYDAVRPAFARLGLEVGSVAEALNAAAAPLALVNQRGLPLRFVPQDQLPDGRAYEEFIGATGCVPTRENLHDFFNGLVWLTFPRIKQQLNALQAAQIALAGVGKSRGAARDGATIFDENAALLVVRTGGQGERLVAALRAHGWIEALYERRGAFGPDAEVWLFGHALMEKLVAPRKAITAHTRVVVAGDDYFALSHDQRRAWIDGRVAAELADQGLSTACFTPLPVLGVPGWWEGQDHAFYADTTVFRPKRAV</sequence>
<protein>
    <submittedName>
        <fullName evidence="1">DUF3025 domain-containing protein</fullName>
    </submittedName>
</protein>
<gene>
    <name evidence="1" type="ORF">F1735_15125</name>
</gene>
<organism evidence="1 2">
    <name type="scientific">Massilia genomosp. 1</name>
    <dbReference type="NCBI Taxonomy" id="2609280"/>
    <lineage>
        <taxon>Bacteria</taxon>
        <taxon>Pseudomonadati</taxon>
        <taxon>Pseudomonadota</taxon>
        <taxon>Betaproteobacteria</taxon>
        <taxon>Burkholderiales</taxon>
        <taxon>Oxalobacteraceae</taxon>
        <taxon>Telluria group</taxon>
        <taxon>Massilia</taxon>
    </lineage>
</organism>
<dbReference type="InterPro" id="IPR021390">
    <property type="entry name" value="DUF3025"/>
</dbReference>
<accession>A0ABX0N0J6</accession>
<evidence type="ECO:0000313" key="1">
    <source>
        <dbReference type="EMBL" id="NHZ63624.1"/>
    </source>
</evidence>
<comment type="caution">
    <text evidence="1">The sequence shown here is derived from an EMBL/GenBank/DDBJ whole genome shotgun (WGS) entry which is preliminary data.</text>
</comment>
<dbReference type="Pfam" id="PF11227">
    <property type="entry name" value="DUF3025"/>
    <property type="match status" value="1"/>
</dbReference>
<proteinExistence type="predicted"/>
<name>A0ABX0N0J6_9BURK</name>
<dbReference type="EMBL" id="WHJF01000035">
    <property type="protein sequence ID" value="NHZ63624.1"/>
    <property type="molecule type" value="Genomic_DNA"/>
</dbReference>
<dbReference type="Proteomes" id="UP000610594">
    <property type="component" value="Unassembled WGS sequence"/>
</dbReference>
<reference evidence="1 2" key="1">
    <citation type="submission" date="2019-10" db="EMBL/GenBank/DDBJ databases">
        <title>Taxonomy of Antarctic Massilia spp.: description of Massilia rubra sp. nov., Massilia aquatica sp. nov., Massilia mucilaginosa sp. nov., Massilia frigida sp. nov. isolated from streams, lakes and regoliths.</title>
        <authorList>
            <person name="Holochova P."/>
            <person name="Sedlacek I."/>
            <person name="Kralova S."/>
            <person name="Maslanova I."/>
            <person name="Busse H.-J."/>
            <person name="Stankova E."/>
            <person name="Vrbovska V."/>
            <person name="Kovarovic V."/>
            <person name="Bartak M."/>
            <person name="Svec P."/>
            <person name="Pantucek R."/>
        </authorList>
    </citation>
    <scope>NUCLEOTIDE SEQUENCE [LARGE SCALE GENOMIC DNA]</scope>
    <source>
        <strain evidence="1 2">CCM 8694</strain>
    </source>
</reference>
<dbReference type="RefSeq" id="WP_167237715.1">
    <property type="nucleotide sequence ID" value="NZ_WHJF01000035.1"/>
</dbReference>
<keyword evidence="2" id="KW-1185">Reference proteome</keyword>